<organism evidence="1 2">
    <name type="scientific">Aspergillus brunneoviolaceus CBS 621.78</name>
    <dbReference type="NCBI Taxonomy" id="1450534"/>
    <lineage>
        <taxon>Eukaryota</taxon>
        <taxon>Fungi</taxon>
        <taxon>Dikarya</taxon>
        <taxon>Ascomycota</taxon>
        <taxon>Pezizomycotina</taxon>
        <taxon>Eurotiomycetes</taxon>
        <taxon>Eurotiomycetidae</taxon>
        <taxon>Eurotiales</taxon>
        <taxon>Aspergillaceae</taxon>
        <taxon>Aspergillus</taxon>
        <taxon>Aspergillus subgen. Circumdati</taxon>
    </lineage>
</organism>
<dbReference type="Proteomes" id="UP000249057">
    <property type="component" value="Unassembled WGS sequence"/>
</dbReference>
<dbReference type="EMBL" id="KZ825343">
    <property type="protein sequence ID" value="RAH45743.1"/>
    <property type="molecule type" value="Genomic_DNA"/>
</dbReference>
<proteinExistence type="predicted"/>
<evidence type="ECO:0000313" key="1">
    <source>
        <dbReference type="EMBL" id="RAH45743.1"/>
    </source>
</evidence>
<protein>
    <submittedName>
        <fullName evidence="1">Uncharacterized protein</fullName>
    </submittedName>
</protein>
<gene>
    <name evidence="1" type="ORF">BO95DRAFT_133042</name>
</gene>
<accession>A0ACD1G923</accession>
<reference evidence="1" key="1">
    <citation type="submission" date="2018-02" db="EMBL/GenBank/DDBJ databases">
        <title>The genomes of Aspergillus section Nigri reveals drivers in fungal speciation.</title>
        <authorList>
            <consortium name="DOE Joint Genome Institute"/>
            <person name="Vesth T.C."/>
            <person name="Nybo J."/>
            <person name="Theobald S."/>
            <person name="Brandl J."/>
            <person name="Frisvad J.C."/>
            <person name="Nielsen K.F."/>
            <person name="Lyhne E.K."/>
            <person name="Kogle M.E."/>
            <person name="Kuo A."/>
            <person name="Riley R."/>
            <person name="Clum A."/>
            <person name="Nolan M."/>
            <person name="Lipzen A."/>
            <person name="Salamov A."/>
            <person name="Henrissat B."/>
            <person name="Wiebenga A."/>
            <person name="De vries R.P."/>
            <person name="Grigoriev I.V."/>
            <person name="Mortensen U.H."/>
            <person name="Andersen M.R."/>
            <person name="Baker S.E."/>
        </authorList>
    </citation>
    <scope>NUCLEOTIDE SEQUENCE</scope>
    <source>
        <strain evidence="1">CBS 621.78</strain>
    </source>
</reference>
<evidence type="ECO:0000313" key="2">
    <source>
        <dbReference type="Proteomes" id="UP000249057"/>
    </source>
</evidence>
<sequence>MITCPCLPRLLFILPCQTETPSHFSSVRACQEVQSWSSKFLSPWCVSFDRKNISSQKRNRTAKGTISKNSKKC</sequence>
<name>A0ACD1G923_9EURO</name>
<keyword evidence="2" id="KW-1185">Reference proteome</keyword>